<gene>
    <name evidence="1" type="ORF">CEXT_615791</name>
</gene>
<evidence type="ECO:0000313" key="1">
    <source>
        <dbReference type="EMBL" id="GIY33967.1"/>
    </source>
</evidence>
<proteinExistence type="predicted"/>
<organism evidence="1 2">
    <name type="scientific">Caerostris extrusa</name>
    <name type="common">Bark spider</name>
    <name type="synonym">Caerostris bankana</name>
    <dbReference type="NCBI Taxonomy" id="172846"/>
    <lineage>
        <taxon>Eukaryota</taxon>
        <taxon>Metazoa</taxon>
        <taxon>Ecdysozoa</taxon>
        <taxon>Arthropoda</taxon>
        <taxon>Chelicerata</taxon>
        <taxon>Arachnida</taxon>
        <taxon>Araneae</taxon>
        <taxon>Araneomorphae</taxon>
        <taxon>Entelegynae</taxon>
        <taxon>Araneoidea</taxon>
        <taxon>Araneidae</taxon>
        <taxon>Caerostris</taxon>
    </lineage>
</organism>
<dbReference type="AlphaFoldDB" id="A0AAV4SKC9"/>
<dbReference type="Proteomes" id="UP001054945">
    <property type="component" value="Unassembled WGS sequence"/>
</dbReference>
<reference evidence="1 2" key="1">
    <citation type="submission" date="2021-06" db="EMBL/GenBank/DDBJ databases">
        <title>Caerostris extrusa draft genome.</title>
        <authorList>
            <person name="Kono N."/>
            <person name="Arakawa K."/>
        </authorList>
    </citation>
    <scope>NUCLEOTIDE SEQUENCE [LARGE SCALE GENOMIC DNA]</scope>
</reference>
<keyword evidence="2" id="KW-1185">Reference proteome</keyword>
<accession>A0AAV4SKC9</accession>
<comment type="caution">
    <text evidence="1">The sequence shown here is derived from an EMBL/GenBank/DDBJ whole genome shotgun (WGS) entry which is preliminary data.</text>
</comment>
<evidence type="ECO:0000313" key="2">
    <source>
        <dbReference type="Proteomes" id="UP001054945"/>
    </source>
</evidence>
<protein>
    <submittedName>
        <fullName evidence="1">Uncharacterized protein</fullName>
    </submittedName>
</protein>
<dbReference type="EMBL" id="BPLR01009712">
    <property type="protein sequence ID" value="GIY33967.1"/>
    <property type="molecule type" value="Genomic_DNA"/>
</dbReference>
<name>A0AAV4SKC9_CAEEX</name>
<sequence>MDTVDAPTATEFAMSTGLYLEGWRGCVGVAEPNMKFYLGEWTWSWIKISAKGPIILLCFQQPLFSVSEIFRWFGWCRKIGFRHFGANATLFAFSGFFGGWLVSQDRFPPLRRELEWWKQMRERETSKCSGSLTQLKRIPGLPDRLFNCRRQRLKGSSRKIFIANKKQSEPTAVPSKTHSLGDKE</sequence>